<keyword evidence="2" id="KW-1185">Reference proteome</keyword>
<dbReference type="Gene3D" id="3.90.190.10">
    <property type="entry name" value="Protein tyrosine phosphatase superfamily"/>
    <property type="match status" value="1"/>
</dbReference>
<dbReference type="Pfam" id="PF13350">
    <property type="entry name" value="Y_phosphatase3"/>
    <property type="match status" value="1"/>
</dbReference>
<dbReference type="EMBL" id="JALPRF010000004">
    <property type="protein sequence ID" value="MCK8494741.1"/>
    <property type="molecule type" value="Genomic_DNA"/>
</dbReference>
<dbReference type="InterPro" id="IPR026893">
    <property type="entry name" value="Tyr/Ser_Pase_IphP-type"/>
</dbReference>
<dbReference type="SUPFAM" id="SSF52799">
    <property type="entry name" value="(Phosphotyrosine protein) phosphatases II"/>
    <property type="match status" value="1"/>
</dbReference>
<sequence>MLGANPAYLQNAVAAIDKQYGSMDKFLTQDMELTPQKIMTLRSTFLQ</sequence>
<gene>
    <name evidence="1" type="ORF">M0L20_22930</name>
</gene>
<evidence type="ECO:0000313" key="2">
    <source>
        <dbReference type="Proteomes" id="UP001202180"/>
    </source>
</evidence>
<evidence type="ECO:0000313" key="1">
    <source>
        <dbReference type="EMBL" id="MCK8494741.1"/>
    </source>
</evidence>
<organism evidence="1 2">
    <name type="scientific">Spirosoma liriopis</name>
    <dbReference type="NCBI Taxonomy" id="2937440"/>
    <lineage>
        <taxon>Bacteria</taxon>
        <taxon>Pseudomonadati</taxon>
        <taxon>Bacteroidota</taxon>
        <taxon>Cytophagia</taxon>
        <taxon>Cytophagales</taxon>
        <taxon>Cytophagaceae</taxon>
        <taxon>Spirosoma</taxon>
    </lineage>
</organism>
<name>A0ABT0HRE5_9BACT</name>
<protein>
    <submittedName>
        <fullName evidence="1">Tyrosine-protein phosphatase</fullName>
    </submittedName>
</protein>
<reference evidence="1 2" key="1">
    <citation type="submission" date="2022-04" db="EMBL/GenBank/DDBJ databases">
        <title>Spirosoma sp. strain RP8 genome sequencing and assembly.</title>
        <authorList>
            <person name="Jung Y."/>
        </authorList>
    </citation>
    <scope>NUCLEOTIDE SEQUENCE [LARGE SCALE GENOMIC DNA]</scope>
    <source>
        <strain evidence="1 2">RP8</strain>
    </source>
</reference>
<dbReference type="InterPro" id="IPR029021">
    <property type="entry name" value="Prot-tyrosine_phosphatase-like"/>
</dbReference>
<accession>A0ABT0HRE5</accession>
<dbReference type="Proteomes" id="UP001202180">
    <property type="component" value="Unassembled WGS sequence"/>
</dbReference>
<proteinExistence type="predicted"/>
<comment type="caution">
    <text evidence="1">The sequence shown here is derived from an EMBL/GenBank/DDBJ whole genome shotgun (WGS) entry which is preliminary data.</text>
</comment>